<evidence type="ECO:0000313" key="1">
    <source>
        <dbReference type="EMBL" id="KAF8663738.1"/>
    </source>
</evidence>
<proteinExistence type="predicted"/>
<dbReference type="EMBL" id="JACEFO010002359">
    <property type="protein sequence ID" value="KAF8663738.1"/>
    <property type="molecule type" value="Genomic_DNA"/>
</dbReference>
<gene>
    <name evidence="1" type="ORF">HU200_055061</name>
</gene>
<name>A0A835E3F3_9POAL</name>
<evidence type="ECO:0000313" key="2">
    <source>
        <dbReference type="Proteomes" id="UP000636709"/>
    </source>
</evidence>
<reference evidence="1" key="1">
    <citation type="submission" date="2020-07" db="EMBL/GenBank/DDBJ databases">
        <title>Genome sequence and genetic diversity analysis of an under-domesticated orphan crop, white fonio (Digitaria exilis).</title>
        <authorList>
            <person name="Bennetzen J.L."/>
            <person name="Chen S."/>
            <person name="Ma X."/>
            <person name="Wang X."/>
            <person name="Yssel A.E.J."/>
            <person name="Chaluvadi S.R."/>
            <person name="Johnson M."/>
            <person name="Gangashetty P."/>
            <person name="Hamidou F."/>
            <person name="Sanogo M.D."/>
            <person name="Zwaenepoel A."/>
            <person name="Wallace J."/>
            <person name="Van De Peer Y."/>
            <person name="Van Deynze A."/>
        </authorList>
    </citation>
    <scope>NUCLEOTIDE SEQUENCE</scope>
    <source>
        <tissue evidence="1">Leaves</tissue>
    </source>
</reference>
<keyword evidence="2" id="KW-1185">Reference proteome</keyword>
<accession>A0A835E3F3</accession>
<organism evidence="1 2">
    <name type="scientific">Digitaria exilis</name>
    <dbReference type="NCBI Taxonomy" id="1010633"/>
    <lineage>
        <taxon>Eukaryota</taxon>
        <taxon>Viridiplantae</taxon>
        <taxon>Streptophyta</taxon>
        <taxon>Embryophyta</taxon>
        <taxon>Tracheophyta</taxon>
        <taxon>Spermatophyta</taxon>
        <taxon>Magnoliopsida</taxon>
        <taxon>Liliopsida</taxon>
        <taxon>Poales</taxon>
        <taxon>Poaceae</taxon>
        <taxon>PACMAD clade</taxon>
        <taxon>Panicoideae</taxon>
        <taxon>Panicodae</taxon>
        <taxon>Paniceae</taxon>
        <taxon>Anthephorinae</taxon>
        <taxon>Digitaria</taxon>
    </lineage>
</organism>
<sequence>MALLDNRLCLMGLRRNTVLVAMGSWDDYAYSGMRWVAQPCSATSVRYNVGRWCKRQFDLLTWRHWSSTRVVQRDDVDRWVWPCCSTEILGMEHHYSSS</sequence>
<comment type="caution">
    <text evidence="1">The sequence shown here is derived from an EMBL/GenBank/DDBJ whole genome shotgun (WGS) entry which is preliminary data.</text>
</comment>
<protein>
    <submittedName>
        <fullName evidence="1">Uncharacterized protein</fullName>
    </submittedName>
</protein>
<dbReference type="AlphaFoldDB" id="A0A835E3F3"/>
<dbReference type="Proteomes" id="UP000636709">
    <property type="component" value="Unassembled WGS sequence"/>
</dbReference>